<dbReference type="Proteomes" id="UP001168642">
    <property type="component" value="Unassembled WGS sequence"/>
</dbReference>
<evidence type="ECO:0000259" key="1">
    <source>
        <dbReference type="SMART" id="SM00460"/>
    </source>
</evidence>
<accession>A0ABT8VRV4</accession>
<dbReference type="RefSeq" id="WP_302883953.1">
    <property type="nucleotide sequence ID" value="NZ_JAUMIT010000003.1"/>
</dbReference>
<dbReference type="InterPro" id="IPR002931">
    <property type="entry name" value="Transglutaminase-like"/>
</dbReference>
<proteinExistence type="predicted"/>
<dbReference type="EMBL" id="JAUMIT010000003">
    <property type="protein sequence ID" value="MDO3694701.1"/>
    <property type="molecule type" value="Genomic_DNA"/>
</dbReference>
<dbReference type="SUPFAM" id="SSF54001">
    <property type="entry name" value="Cysteine proteinases"/>
    <property type="match status" value="1"/>
</dbReference>
<protein>
    <submittedName>
        <fullName evidence="2">Transglutaminase family protein</fullName>
    </submittedName>
</protein>
<dbReference type="PANTHER" id="PTHR33490">
    <property type="entry name" value="BLR5614 PROTEIN-RELATED"/>
    <property type="match status" value="1"/>
</dbReference>
<dbReference type="InterPro" id="IPR038765">
    <property type="entry name" value="Papain-like_cys_pep_sf"/>
</dbReference>
<feature type="domain" description="Transglutaminase-like" evidence="1">
    <location>
        <begin position="172"/>
        <end position="237"/>
    </location>
</feature>
<gene>
    <name evidence="2" type="ORF">QVZ41_07555</name>
</gene>
<dbReference type="PANTHER" id="PTHR33490:SF6">
    <property type="entry name" value="SLL1049 PROTEIN"/>
    <property type="match status" value="1"/>
</dbReference>
<comment type="caution">
    <text evidence="2">The sequence shown here is derived from an EMBL/GenBank/DDBJ whole genome shotgun (WGS) entry which is preliminary data.</text>
</comment>
<dbReference type="Pfam" id="PF01841">
    <property type="entry name" value="Transglut_core"/>
    <property type="match status" value="1"/>
</dbReference>
<reference evidence="2" key="1">
    <citation type="submission" date="2023-07" db="EMBL/GenBank/DDBJ databases">
        <title>Wenyingzhuangia sp. chi5 genome sequencing and assembly.</title>
        <authorList>
            <person name="Park S."/>
        </authorList>
    </citation>
    <scope>NUCLEOTIDE SEQUENCE</scope>
    <source>
        <strain evidence="2">Chi5</strain>
    </source>
</reference>
<evidence type="ECO:0000313" key="2">
    <source>
        <dbReference type="EMBL" id="MDO3694701.1"/>
    </source>
</evidence>
<keyword evidence="3" id="KW-1185">Reference proteome</keyword>
<sequence length="305" mass="35216">MQYHYKIKYATHNTYENPVNNALWQFLIEPKNNDSQFLETSNFRDSYNTLVSKSVNGYGFKTFRVTPKNQITDIIFEAEFSLIKNQVEVQSQDSNLYSKDIIEINSDPFKIEYHSFLKDTILTTLPSDKKNIFLFDDQKTTFENLKALNKWVFIFLYYTIGVTNNRTELKDLITNNKGVAKDFAHLFCAIARQHNIPTRYVSGFLNQDNTYFGASEIHSWVECFVPNVGWVGFDPTNNMMADFNHIKIAHGKDYNDCASLKGIIFSVGKNTTKYSVDVVCQEFIQDKSASLNHISAYNIINKKAL</sequence>
<dbReference type="Gene3D" id="3.10.620.30">
    <property type="match status" value="1"/>
</dbReference>
<name>A0ABT8VRV4_9FLAO</name>
<dbReference type="SMART" id="SM00460">
    <property type="entry name" value="TGc"/>
    <property type="match status" value="1"/>
</dbReference>
<organism evidence="2 3">
    <name type="scientific">Wenyingzhuangia gilva</name>
    <dbReference type="NCBI Taxonomy" id="3057677"/>
    <lineage>
        <taxon>Bacteria</taxon>
        <taxon>Pseudomonadati</taxon>
        <taxon>Bacteroidota</taxon>
        <taxon>Flavobacteriia</taxon>
        <taxon>Flavobacteriales</taxon>
        <taxon>Flavobacteriaceae</taxon>
        <taxon>Wenyingzhuangia</taxon>
    </lineage>
</organism>
<evidence type="ECO:0000313" key="3">
    <source>
        <dbReference type="Proteomes" id="UP001168642"/>
    </source>
</evidence>